<evidence type="ECO:0000313" key="4">
    <source>
        <dbReference type="Proteomes" id="UP001304300"/>
    </source>
</evidence>
<organism evidence="3 4">
    <name type="scientific">Rubellicoccus peritrichatus</name>
    <dbReference type="NCBI Taxonomy" id="3080537"/>
    <lineage>
        <taxon>Bacteria</taxon>
        <taxon>Pseudomonadati</taxon>
        <taxon>Verrucomicrobiota</taxon>
        <taxon>Opitutia</taxon>
        <taxon>Puniceicoccales</taxon>
        <taxon>Cerasicoccaceae</taxon>
        <taxon>Rubellicoccus</taxon>
    </lineage>
</organism>
<dbReference type="SUPFAM" id="SSF56300">
    <property type="entry name" value="Metallo-dependent phosphatases"/>
    <property type="match status" value="1"/>
</dbReference>
<dbReference type="PANTHER" id="PTHR33987:SF1">
    <property type="entry name" value="CALCINEURIN-LIKE METALLO-PHOSPHOESTERASE SUPERFAMILY PROTEIN"/>
    <property type="match status" value="1"/>
</dbReference>
<dbReference type="EC" id="3.1.3.1" evidence="3"/>
<dbReference type="CDD" id="cd07389">
    <property type="entry name" value="MPP_PhoD"/>
    <property type="match status" value="1"/>
</dbReference>
<dbReference type="InterPro" id="IPR018946">
    <property type="entry name" value="PhoD-like_MPP"/>
</dbReference>
<dbReference type="Pfam" id="PF09423">
    <property type="entry name" value="PhoD"/>
    <property type="match status" value="1"/>
</dbReference>
<accession>A0AAQ3LC94</accession>
<keyword evidence="3" id="KW-0378">Hydrolase</keyword>
<gene>
    <name evidence="3" type="ORF">RZN69_07885</name>
</gene>
<keyword evidence="1" id="KW-0732">Signal</keyword>
<evidence type="ECO:0000259" key="2">
    <source>
        <dbReference type="Pfam" id="PF09423"/>
    </source>
</evidence>
<dbReference type="KEGG" id="puo:RZN69_07885"/>
<feature type="domain" description="PhoD-like phosphatase metallophosphatase" evidence="2">
    <location>
        <begin position="47"/>
        <end position="272"/>
    </location>
</feature>
<evidence type="ECO:0000313" key="3">
    <source>
        <dbReference type="EMBL" id="WOO43010.1"/>
    </source>
</evidence>
<feature type="chain" id="PRO_5043011345" evidence="1">
    <location>
        <begin position="21"/>
        <end position="334"/>
    </location>
</feature>
<sequence>MKTILLSLSLVIGLASISLAKFPEDFDAPVSRIAFGSCNKHDLPQPLWGVIEEAKPDLFIWMGDNVYGDTEDMKVLKAKYDAQRKNQGYAGFSKKTPILSTWDDHDYGENNAGSWYTKKAESQQLALDFTDVPSDDPRRSREGIYGSYTFGPKDKRLKVILIDNRYHSDKRGQGEDMLGQEQMSWLKQELKGSDAKLNLIVSGTQVLPVDHRYEKWANFPATRDALFDFIREEKVPGVMFISGDRHIHEISVKNDADTPYPFVEVTSSGLTHSWRNFPGEPNRHRSGIVHDELGFGFIEINWDGEHPDVTFQIRNEDNAVVNSVRLPLESLKAN</sequence>
<name>A0AAQ3LC94_9BACT</name>
<dbReference type="GO" id="GO:0004035">
    <property type="term" value="F:alkaline phosphatase activity"/>
    <property type="evidence" value="ECO:0007669"/>
    <property type="project" value="UniProtKB-EC"/>
</dbReference>
<dbReference type="Gene3D" id="3.60.21.70">
    <property type="entry name" value="PhoD-like phosphatase"/>
    <property type="match status" value="1"/>
</dbReference>
<feature type="signal peptide" evidence="1">
    <location>
        <begin position="1"/>
        <end position="20"/>
    </location>
</feature>
<dbReference type="Proteomes" id="UP001304300">
    <property type="component" value="Chromosome"/>
</dbReference>
<dbReference type="EMBL" id="CP136920">
    <property type="protein sequence ID" value="WOO43010.1"/>
    <property type="molecule type" value="Genomic_DNA"/>
</dbReference>
<evidence type="ECO:0000256" key="1">
    <source>
        <dbReference type="SAM" id="SignalP"/>
    </source>
</evidence>
<protein>
    <submittedName>
        <fullName evidence="3">Alkaline phosphatase D family protein</fullName>
        <ecNumber evidence="3">3.1.3.1</ecNumber>
    </submittedName>
</protein>
<dbReference type="AlphaFoldDB" id="A0AAQ3LC94"/>
<proteinExistence type="predicted"/>
<dbReference type="InterPro" id="IPR038607">
    <property type="entry name" value="PhoD-like_sf"/>
</dbReference>
<dbReference type="PANTHER" id="PTHR33987">
    <property type="entry name" value="CALCINEURIN-LIKE METALLO-PHOSPHOESTERASE SUPERFAMILY PROTEIN"/>
    <property type="match status" value="1"/>
</dbReference>
<dbReference type="RefSeq" id="WP_317835546.1">
    <property type="nucleotide sequence ID" value="NZ_CP136920.1"/>
</dbReference>
<dbReference type="InterPro" id="IPR029052">
    <property type="entry name" value="Metallo-depent_PP-like"/>
</dbReference>
<reference evidence="3 4" key="1">
    <citation type="submission" date="2023-10" db="EMBL/GenBank/DDBJ databases">
        <title>Rubellicoccus peritrichatus gen. nov., sp. nov., isolated from an algae of coral reef tank.</title>
        <authorList>
            <person name="Luo J."/>
        </authorList>
    </citation>
    <scope>NUCLEOTIDE SEQUENCE [LARGE SCALE GENOMIC DNA]</scope>
    <source>
        <strain evidence="3 4">CR14</strain>
    </source>
</reference>
<keyword evidence="4" id="KW-1185">Reference proteome</keyword>